<evidence type="ECO:0000256" key="2">
    <source>
        <dbReference type="SAM" id="Phobius"/>
    </source>
</evidence>
<evidence type="ECO:0000313" key="5">
    <source>
        <dbReference type="Proteomes" id="UP000285575"/>
    </source>
</evidence>
<dbReference type="RefSeq" id="WP_128230720.1">
    <property type="nucleotide sequence ID" value="NZ_SACR01000007.1"/>
</dbReference>
<feature type="domain" description="Glycosyltransferase subfamily 4-like N-terminal" evidence="3">
    <location>
        <begin position="17"/>
        <end position="198"/>
    </location>
</feature>
<dbReference type="Pfam" id="PF13579">
    <property type="entry name" value="Glyco_trans_4_4"/>
    <property type="match status" value="1"/>
</dbReference>
<organism evidence="4 5">
    <name type="scientific">Rubrivivax rivuli</name>
    <dbReference type="NCBI Taxonomy" id="1862385"/>
    <lineage>
        <taxon>Bacteria</taxon>
        <taxon>Pseudomonadati</taxon>
        <taxon>Pseudomonadota</taxon>
        <taxon>Betaproteobacteria</taxon>
        <taxon>Burkholderiales</taxon>
        <taxon>Sphaerotilaceae</taxon>
        <taxon>Rubrivivax</taxon>
    </lineage>
</organism>
<name>A0A437R9R8_9BURK</name>
<feature type="transmembrane region" description="Helical" evidence="2">
    <location>
        <begin position="81"/>
        <end position="100"/>
    </location>
</feature>
<reference evidence="4 5" key="1">
    <citation type="submission" date="2019-01" db="EMBL/GenBank/DDBJ databases">
        <authorList>
            <person name="Chen W.-M."/>
        </authorList>
    </citation>
    <scope>NUCLEOTIDE SEQUENCE [LARGE SCALE GENOMIC DNA]</scope>
    <source>
        <strain evidence="4 5">KYPY4</strain>
    </source>
</reference>
<dbReference type="PANTHER" id="PTHR12526">
    <property type="entry name" value="GLYCOSYLTRANSFERASE"/>
    <property type="match status" value="1"/>
</dbReference>
<evidence type="ECO:0000256" key="1">
    <source>
        <dbReference type="SAM" id="MobiDB-lite"/>
    </source>
</evidence>
<dbReference type="Proteomes" id="UP000285575">
    <property type="component" value="Unassembled WGS sequence"/>
</dbReference>
<keyword evidence="2" id="KW-0472">Membrane</keyword>
<keyword evidence="4" id="KW-0808">Transferase</keyword>
<dbReference type="SUPFAM" id="SSF53756">
    <property type="entry name" value="UDP-Glycosyltransferase/glycogen phosphorylase"/>
    <property type="match status" value="1"/>
</dbReference>
<dbReference type="InterPro" id="IPR028098">
    <property type="entry name" value="Glyco_trans_4-like_N"/>
</dbReference>
<keyword evidence="5" id="KW-1185">Reference proteome</keyword>
<dbReference type="Pfam" id="PF13692">
    <property type="entry name" value="Glyco_trans_1_4"/>
    <property type="match status" value="1"/>
</dbReference>
<proteinExistence type="predicted"/>
<comment type="caution">
    <text evidence="4">The sequence shown here is derived from an EMBL/GenBank/DDBJ whole genome shotgun (WGS) entry which is preliminary data.</text>
</comment>
<evidence type="ECO:0000313" key="4">
    <source>
        <dbReference type="EMBL" id="RVU43437.1"/>
    </source>
</evidence>
<accession>A0A437R9R8</accession>
<dbReference type="EMBL" id="SACR01000007">
    <property type="protein sequence ID" value="RVU43437.1"/>
    <property type="molecule type" value="Genomic_DNA"/>
</dbReference>
<dbReference type="CDD" id="cd03794">
    <property type="entry name" value="GT4_WbuB-like"/>
    <property type="match status" value="1"/>
</dbReference>
<keyword evidence="2" id="KW-1133">Transmembrane helix</keyword>
<feature type="region of interest" description="Disordered" evidence="1">
    <location>
        <begin position="401"/>
        <end position="424"/>
    </location>
</feature>
<dbReference type="PANTHER" id="PTHR12526:SF638">
    <property type="entry name" value="SPORE COAT PROTEIN SA"/>
    <property type="match status" value="1"/>
</dbReference>
<protein>
    <submittedName>
        <fullName evidence="4">Glycosyltransferase WbuB</fullName>
    </submittedName>
</protein>
<dbReference type="OrthoDB" id="9787293at2"/>
<dbReference type="GO" id="GO:0016757">
    <property type="term" value="F:glycosyltransferase activity"/>
    <property type="evidence" value="ECO:0007669"/>
    <property type="project" value="UniProtKB-ARBA"/>
</dbReference>
<dbReference type="Gene3D" id="3.40.50.2000">
    <property type="entry name" value="Glycogen Phosphorylase B"/>
    <property type="match status" value="2"/>
</dbReference>
<dbReference type="AlphaFoldDB" id="A0A437R9R8"/>
<gene>
    <name evidence="4" type="ORF">EOE66_21105</name>
</gene>
<keyword evidence="2" id="KW-0812">Transmembrane</keyword>
<evidence type="ECO:0000259" key="3">
    <source>
        <dbReference type="Pfam" id="PF13579"/>
    </source>
</evidence>
<sequence length="424" mass="46374">MRILVVSQYYWPESFRINEVVDVLRKQGCEVTVLTGQPNYPGGTVYEGYRAAAMGTQAHAGYVIHRVPIAPRGQRSALRLAANYLSFLVSGSLLGPWLLRGQRFDLIFVFGMSPILQILPGVVLKWLKRAPLVTWVQDLWPQSLEVTGFVTNRRVLDAVAVAVRWLYRRNDLLLVQSRGFIEEVQRMAGRTPVEYHPNPGELAFEAPQSGPSPLTLDPGFNVVFAGNMGTVQALETVVEAARLLQHEPGIRFVLVGSGSRSEWVQAEIGRLGLRNIQLPGRFKPEAMPGILAQASVLLVSLARSPIMSQTIPSKVQAYLAAGKPIIASLDGEGARVVTEAQAGLACPAEDAPALAAAVSALHAAGEAQLQQMGLNSRACYEAQFQPDQLAAQLITRLEKLLDDRKRPHSREPARPRGRTSDDAR</sequence>